<dbReference type="eggNOG" id="COG1070">
    <property type="taxonomic scope" value="Bacteria"/>
</dbReference>
<protein>
    <submittedName>
        <fullName evidence="6">Carbohydrate kinase, FGGY family protein</fullName>
    </submittedName>
</protein>
<evidence type="ECO:0000259" key="5">
    <source>
        <dbReference type="Pfam" id="PF02782"/>
    </source>
</evidence>
<dbReference type="InterPro" id="IPR018484">
    <property type="entry name" value="FGGY_N"/>
</dbReference>
<sequence length="493" mass="52926">MKVIGIDIGTTTISGVVLDREADTVLAARTVENGSFMETGRSWERLQDVAVIVRKATLLLEELLEQHPDAAAIGLTGQMHGILYTDDAGRCISPLYTWQDGRGGLPTENTGADGRAGAPENIRADCGTSAEEDAGADGRAGVPENTWADCETGAVEKTGAGAPEVPRLAQRETLAEEVFRETGIEIAAGYGLLTHLYNQRHGEVPDGAARLCTIADYFAMVLTGRRYPLMHVSNAASLGFFDCGRLCFARRALRRFGIDEKLLPEVTADFAVTGYYKGIPVCAALGDNQAGFLGSVGFRKNVLLVNMGTGGQISMMTDRYIKIPDIETRPLDSGRYLLVGASLCGGRAYAILEAFFRMYAGALTGEEAPQYETMERLARSGGTGTLEVSTLFAGTRTQPGLRGSITNICEDNFTPAELIRGVMKGMAAELYEMYRKIEESTGSRAELLVASGNGLRKNALLRETFSEMFRAEICLARFEEEAACGAALSAADA</sequence>
<dbReference type="Gene3D" id="3.30.420.40">
    <property type="match status" value="2"/>
</dbReference>
<dbReference type="RefSeq" id="WP_006860925.1">
    <property type="nucleotide sequence ID" value="NZ_ACCL02000004.1"/>
</dbReference>
<comment type="caution">
    <text evidence="6">The sequence shown here is derived from an EMBL/GenBank/DDBJ whole genome shotgun (WGS) entry which is preliminary data.</text>
</comment>
<evidence type="ECO:0000313" key="7">
    <source>
        <dbReference type="Proteomes" id="UP000005561"/>
    </source>
</evidence>
<dbReference type="GO" id="GO:0005829">
    <property type="term" value="C:cytosol"/>
    <property type="evidence" value="ECO:0007669"/>
    <property type="project" value="TreeGrafter"/>
</dbReference>
<dbReference type="PIRSF" id="PIRSF000538">
    <property type="entry name" value="GlpK"/>
    <property type="match status" value="1"/>
</dbReference>
<evidence type="ECO:0000256" key="3">
    <source>
        <dbReference type="ARBA" id="ARBA00022777"/>
    </source>
</evidence>
<dbReference type="PANTHER" id="PTHR10196:SF67">
    <property type="entry name" value="SEDOHEPTULOKINASE"/>
    <property type="match status" value="1"/>
</dbReference>
<keyword evidence="3 6" id="KW-0418">Kinase</keyword>
<organism evidence="6 7">
    <name type="scientific">Marvinbryantia formatexigens DSM 14469</name>
    <dbReference type="NCBI Taxonomy" id="478749"/>
    <lineage>
        <taxon>Bacteria</taxon>
        <taxon>Bacillati</taxon>
        <taxon>Bacillota</taxon>
        <taxon>Clostridia</taxon>
        <taxon>Lachnospirales</taxon>
        <taxon>Lachnospiraceae</taxon>
        <taxon>Marvinbryantia</taxon>
    </lineage>
</organism>
<dbReference type="InterPro" id="IPR000577">
    <property type="entry name" value="Carb_kinase_FGGY"/>
</dbReference>
<keyword evidence="7" id="KW-1185">Reference proteome</keyword>
<dbReference type="InterPro" id="IPR018485">
    <property type="entry name" value="FGGY_C"/>
</dbReference>
<reference evidence="6" key="1">
    <citation type="submission" date="2009-07" db="EMBL/GenBank/DDBJ databases">
        <authorList>
            <person name="Weinstock G."/>
            <person name="Sodergren E."/>
            <person name="Clifton S."/>
            <person name="Fulton L."/>
            <person name="Fulton B."/>
            <person name="Courtney L."/>
            <person name="Fronick C."/>
            <person name="Harrison M."/>
            <person name="Strong C."/>
            <person name="Farmer C."/>
            <person name="Delahaunty K."/>
            <person name="Markovic C."/>
            <person name="Hall O."/>
            <person name="Minx P."/>
            <person name="Tomlinson C."/>
            <person name="Mitreva M."/>
            <person name="Nelson J."/>
            <person name="Hou S."/>
            <person name="Wollam A."/>
            <person name="Pepin K.H."/>
            <person name="Johnson M."/>
            <person name="Bhonagiri V."/>
            <person name="Nash W.E."/>
            <person name="Warren W."/>
            <person name="Chinwalla A."/>
            <person name="Mardis E.R."/>
            <person name="Wilson R.K."/>
        </authorList>
    </citation>
    <scope>NUCLEOTIDE SEQUENCE [LARGE SCALE GENOMIC DNA]</scope>
    <source>
        <strain evidence="6">DSM 14469</strain>
    </source>
</reference>
<dbReference type="GO" id="GO:0050277">
    <property type="term" value="F:sedoheptulokinase activity"/>
    <property type="evidence" value="ECO:0007669"/>
    <property type="project" value="TreeGrafter"/>
</dbReference>
<feature type="domain" description="Carbohydrate kinase FGGY N-terminal" evidence="4">
    <location>
        <begin position="3"/>
        <end position="103"/>
    </location>
</feature>
<dbReference type="EMBL" id="ACCL02000004">
    <property type="protein sequence ID" value="EET61936.1"/>
    <property type="molecule type" value="Genomic_DNA"/>
</dbReference>
<dbReference type="Proteomes" id="UP000005561">
    <property type="component" value="Unassembled WGS sequence"/>
</dbReference>
<accession>C6LBY3</accession>
<dbReference type="OrthoDB" id="8434698at2"/>
<dbReference type="AlphaFoldDB" id="C6LBY3"/>
<dbReference type="STRING" id="168384.SAMN05660368_00522"/>
<dbReference type="GO" id="GO:0006071">
    <property type="term" value="P:glycerol metabolic process"/>
    <property type="evidence" value="ECO:0007669"/>
    <property type="project" value="TreeGrafter"/>
</dbReference>
<feature type="domain" description="Carbohydrate kinase FGGY C-terminal" evidence="5">
    <location>
        <begin position="304"/>
        <end position="491"/>
    </location>
</feature>
<evidence type="ECO:0000313" key="6">
    <source>
        <dbReference type="EMBL" id="EET61936.1"/>
    </source>
</evidence>
<evidence type="ECO:0000256" key="2">
    <source>
        <dbReference type="ARBA" id="ARBA00022679"/>
    </source>
</evidence>
<gene>
    <name evidence="6" type="ORF">BRYFOR_06129</name>
</gene>
<keyword evidence="2" id="KW-0808">Transferase</keyword>
<dbReference type="PANTHER" id="PTHR10196">
    <property type="entry name" value="SUGAR KINASE"/>
    <property type="match status" value="1"/>
</dbReference>
<dbReference type="SUPFAM" id="SSF53067">
    <property type="entry name" value="Actin-like ATPase domain"/>
    <property type="match status" value="3"/>
</dbReference>
<comment type="similarity">
    <text evidence="1">Belongs to the FGGY kinase family.</text>
</comment>
<dbReference type="CDD" id="cd07777">
    <property type="entry name" value="ASKHA_NBD_FGGY_SHK"/>
    <property type="match status" value="1"/>
</dbReference>
<dbReference type="Pfam" id="PF02782">
    <property type="entry name" value="FGGY_C"/>
    <property type="match status" value="1"/>
</dbReference>
<proteinExistence type="inferred from homology"/>
<evidence type="ECO:0000256" key="1">
    <source>
        <dbReference type="ARBA" id="ARBA00009156"/>
    </source>
</evidence>
<evidence type="ECO:0000259" key="4">
    <source>
        <dbReference type="Pfam" id="PF00370"/>
    </source>
</evidence>
<name>C6LBY3_9FIRM</name>
<dbReference type="Pfam" id="PF00370">
    <property type="entry name" value="FGGY_N"/>
    <property type="match status" value="1"/>
</dbReference>
<dbReference type="InterPro" id="IPR043129">
    <property type="entry name" value="ATPase_NBD"/>
</dbReference>